<proteinExistence type="predicted"/>
<dbReference type="AlphaFoldDB" id="A0AAJ7WE43"/>
<dbReference type="RefSeq" id="XP_026673058.1">
    <property type="nucleotide sequence ID" value="XM_026817257.1"/>
</dbReference>
<sequence length="369" mass="40676">MYVSTYVREQMSAEGEGTAFFFFFIRVDLVEELSKEANAHGATPKNEEINAVPVRAAPVHSDLPLTRILNRCIYLDALSSSAGKDSLSTQASRSLSTKPEKTFVHRGSPLGKLKQLTLSRRGVRNELRKLLRIFNKCRALYRNTFRTNAFRVPVRATGQVLLGEVAVQDETGNEITTDEPVPKKCVADDVTYAHGQTIPSYDSNSHCLCVDGEVYCWWQNYNPSSTDPSTGPSYLPSTTIESNYTPSLEGSTDAVDSLEASGDPAEEQPSPVEQQQGYVEINATYSTTSQPPPTTCLVMGREYREGELLPHSTGNCIECSCGSEGRVECSPRDCVALRPEIPVAPDIPDAPNDFEVFNLARDRDIDESF</sequence>
<evidence type="ECO:0000313" key="3">
    <source>
        <dbReference type="RefSeq" id="XP_026673058.1"/>
    </source>
</evidence>
<name>A0AAJ7WE43_9HYME</name>
<keyword evidence="2" id="KW-1185">Reference proteome</keyword>
<reference evidence="3" key="1">
    <citation type="submission" date="2025-08" db="UniProtKB">
        <authorList>
            <consortium name="RefSeq"/>
        </authorList>
    </citation>
    <scope>IDENTIFICATION</scope>
    <source>
        <tissue evidence="3">Whole body</tissue>
    </source>
</reference>
<organism evidence="2 3">
    <name type="scientific">Ceratina calcarata</name>
    <dbReference type="NCBI Taxonomy" id="156304"/>
    <lineage>
        <taxon>Eukaryota</taxon>
        <taxon>Metazoa</taxon>
        <taxon>Ecdysozoa</taxon>
        <taxon>Arthropoda</taxon>
        <taxon>Hexapoda</taxon>
        <taxon>Insecta</taxon>
        <taxon>Pterygota</taxon>
        <taxon>Neoptera</taxon>
        <taxon>Endopterygota</taxon>
        <taxon>Hymenoptera</taxon>
        <taxon>Apocrita</taxon>
        <taxon>Aculeata</taxon>
        <taxon>Apoidea</taxon>
        <taxon>Anthophila</taxon>
        <taxon>Apidae</taxon>
        <taxon>Ceratina</taxon>
        <taxon>Zadontomerus</taxon>
    </lineage>
</organism>
<evidence type="ECO:0000256" key="1">
    <source>
        <dbReference type="SAM" id="MobiDB-lite"/>
    </source>
</evidence>
<feature type="compositionally biased region" description="Polar residues" evidence="1">
    <location>
        <begin position="226"/>
        <end position="250"/>
    </location>
</feature>
<feature type="region of interest" description="Disordered" evidence="1">
    <location>
        <begin position="226"/>
        <end position="274"/>
    </location>
</feature>
<dbReference type="Proteomes" id="UP000694925">
    <property type="component" value="Unplaced"/>
</dbReference>
<gene>
    <name evidence="3" type="primary">LOC108629524</name>
</gene>
<accession>A0AAJ7WE43</accession>
<dbReference type="GeneID" id="108629524"/>
<dbReference type="SUPFAM" id="SSF57603">
    <property type="entry name" value="FnI-like domain"/>
    <property type="match status" value="2"/>
</dbReference>
<evidence type="ECO:0000313" key="2">
    <source>
        <dbReference type="Proteomes" id="UP000694925"/>
    </source>
</evidence>
<protein>
    <submittedName>
        <fullName evidence="3">Uncharacterized protein LOC108629524 isoform X1</fullName>
    </submittedName>
</protein>